<organism evidence="1 2">
    <name type="scientific">Vibrio furnissii</name>
    <dbReference type="NCBI Taxonomy" id="29494"/>
    <lineage>
        <taxon>Bacteria</taxon>
        <taxon>Pseudomonadati</taxon>
        <taxon>Pseudomonadota</taxon>
        <taxon>Gammaproteobacteria</taxon>
        <taxon>Vibrionales</taxon>
        <taxon>Vibrionaceae</taxon>
        <taxon>Vibrio</taxon>
    </lineage>
</organism>
<protein>
    <submittedName>
        <fullName evidence="1">Uncharacterized protein</fullName>
    </submittedName>
</protein>
<sequence length="185" mass="21528">MIKFPKIGHEVSFSDFCHQVPEELSNFPEDVLRQWVYEHGKGDGDVIDALNRIPNLSKWTFDLVDMSNADIESIKHYPYDEKRLLDKGEWWLKSGRHNAPAFCDYMLEHGTTPVPLIVAQNASYHNHPIIEFRYPEHEGPMLEPFHLLEGSRRYALLRAMINNDVDSLQDKHLIWVVTMPEDTTA</sequence>
<reference evidence="1 2" key="1">
    <citation type="submission" date="2015-08" db="EMBL/GenBank/DDBJ databases">
        <title>Antibacterial properties of a collection of Vibrionaceae strains.</title>
        <authorList>
            <person name="Giubergia S."/>
        </authorList>
    </citation>
    <scope>NUCLEOTIDE SEQUENCE [LARGE SCALE GENOMIC DNA]</scope>
    <source>
        <strain evidence="1 2">S0821</strain>
    </source>
</reference>
<comment type="caution">
    <text evidence="1">The sequence shown here is derived from an EMBL/GenBank/DDBJ whole genome shotgun (WGS) entry which is preliminary data.</text>
</comment>
<evidence type="ECO:0000313" key="1">
    <source>
        <dbReference type="EMBL" id="KQH85265.1"/>
    </source>
</evidence>
<gene>
    <name evidence="1" type="ORF">AMR76_14290</name>
</gene>
<keyword evidence="2" id="KW-1185">Reference proteome</keyword>
<dbReference type="Proteomes" id="UP000051221">
    <property type="component" value="Unassembled WGS sequence"/>
</dbReference>
<proteinExistence type="predicted"/>
<accession>A0A0Q2MB59</accession>
<dbReference type="EMBL" id="LKHS01000011">
    <property type="protein sequence ID" value="KQH85265.1"/>
    <property type="molecule type" value="Genomic_DNA"/>
</dbReference>
<name>A0A0Q2MB59_VIBFU</name>
<evidence type="ECO:0000313" key="2">
    <source>
        <dbReference type="Proteomes" id="UP000051221"/>
    </source>
</evidence>
<dbReference type="AlphaFoldDB" id="A0A0Q2MB59"/>
<dbReference type="RefSeq" id="WP_055466448.1">
    <property type="nucleotide sequence ID" value="NZ_LKHS01000011.1"/>
</dbReference>
<dbReference type="InParanoid" id="A0A0Q2MB59"/>